<name>A0ABU2NBY4_9PSEU</name>
<keyword evidence="2" id="KW-1185">Reference proteome</keyword>
<dbReference type="SUPFAM" id="SSF53448">
    <property type="entry name" value="Nucleotide-diphospho-sugar transferases"/>
    <property type="match status" value="1"/>
</dbReference>
<comment type="caution">
    <text evidence="1">The sequence shown here is derived from an EMBL/GenBank/DDBJ whole genome shotgun (WGS) entry which is preliminary data.</text>
</comment>
<organism evidence="1 2">
    <name type="scientific">Pseudonocardia charpentierae</name>
    <dbReference type="NCBI Taxonomy" id="3075545"/>
    <lineage>
        <taxon>Bacteria</taxon>
        <taxon>Bacillati</taxon>
        <taxon>Actinomycetota</taxon>
        <taxon>Actinomycetes</taxon>
        <taxon>Pseudonocardiales</taxon>
        <taxon>Pseudonocardiaceae</taxon>
        <taxon>Pseudonocardia</taxon>
    </lineage>
</organism>
<gene>
    <name evidence="1" type="ORF">RM445_17140</name>
</gene>
<dbReference type="RefSeq" id="WP_311557470.1">
    <property type="nucleotide sequence ID" value="NZ_JAVREJ010000011.1"/>
</dbReference>
<dbReference type="EMBL" id="JAVREJ010000011">
    <property type="protein sequence ID" value="MDT0351256.1"/>
    <property type="molecule type" value="Genomic_DNA"/>
</dbReference>
<dbReference type="Gene3D" id="3.90.550.10">
    <property type="entry name" value="Spore Coat Polysaccharide Biosynthesis Protein SpsA, Chain A"/>
    <property type="match status" value="1"/>
</dbReference>
<evidence type="ECO:0000313" key="1">
    <source>
        <dbReference type="EMBL" id="MDT0351256.1"/>
    </source>
</evidence>
<evidence type="ECO:0008006" key="3">
    <source>
        <dbReference type="Google" id="ProtNLM"/>
    </source>
</evidence>
<dbReference type="InterPro" id="IPR029044">
    <property type="entry name" value="Nucleotide-diphossugar_trans"/>
</dbReference>
<proteinExistence type="predicted"/>
<accession>A0ABU2NBY4</accession>
<dbReference type="Proteomes" id="UP001183202">
    <property type="component" value="Unassembled WGS sequence"/>
</dbReference>
<evidence type="ECO:0000313" key="2">
    <source>
        <dbReference type="Proteomes" id="UP001183202"/>
    </source>
</evidence>
<sequence length="50" mass="5502">MNQRQMLSQSTRSDASPRVALVIAAHNEEQVIADTLRAATAQSYPSTPCW</sequence>
<reference evidence="2" key="1">
    <citation type="submission" date="2023-07" db="EMBL/GenBank/DDBJ databases">
        <title>30 novel species of actinomycetes from the DSMZ collection.</title>
        <authorList>
            <person name="Nouioui I."/>
        </authorList>
    </citation>
    <scope>NUCLEOTIDE SEQUENCE [LARGE SCALE GENOMIC DNA]</scope>
    <source>
        <strain evidence="2">DSM 45834</strain>
    </source>
</reference>
<protein>
    <recommendedName>
        <fullName evidence="3">Glycosyl transferase family 2</fullName>
    </recommendedName>
</protein>